<keyword evidence="13" id="KW-0675">Receptor</keyword>
<dbReference type="SUPFAM" id="SSF56935">
    <property type="entry name" value="Porins"/>
    <property type="match status" value="1"/>
</dbReference>
<dbReference type="Pfam" id="PF00593">
    <property type="entry name" value="TonB_dep_Rec_b-barrel"/>
    <property type="match status" value="1"/>
</dbReference>
<keyword evidence="10" id="KW-0732">Signal</keyword>
<keyword evidence="7 8" id="KW-0998">Cell outer membrane</keyword>
<feature type="domain" description="TonB-dependent receptor plug" evidence="12">
    <location>
        <begin position="74"/>
        <end position="181"/>
    </location>
</feature>
<evidence type="ECO:0000259" key="12">
    <source>
        <dbReference type="Pfam" id="PF07715"/>
    </source>
</evidence>
<dbReference type="PANTHER" id="PTHR47234:SF2">
    <property type="entry name" value="TONB-DEPENDENT RECEPTOR"/>
    <property type="match status" value="1"/>
</dbReference>
<accession>A0A0B2BSY8</accession>
<evidence type="ECO:0000256" key="7">
    <source>
        <dbReference type="ARBA" id="ARBA00023237"/>
    </source>
</evidence>
<reference evidence="13 14" key="1">
    <citation type="submission" date="2014-11" db="EMBL/GenBank/DDBJ databases">
        <title>Draft genome sequence of Kirrobacter mercurialis.</title>
        <authorList>
            <person name="Coil D.A."/>
            <person name="Eisen J.A."/>
        </authorList>
    </citation>
    <scope>NUCLEOTIDE SEQUENCE [LARGE SCALE GENOMIC DNA]</scope>
    <source>
        <strain evidence="13 14">Coronado</strain>
    </source>
</reference>
<dbReference type="Gene3D" id="2.170.130.10">
    <property type="entry name" value="TonB-dependent receptor, plug domain"/>
    <property type="match status" value="1"/>
</dbReference>
<dbReference type="STRING" id="1572751.PK98_11925"/>
<dbReference type="AlphaFoldDB" id="A0A0B2BSY8"/>
<comment type="subcellular location">
    <subcellularLocation>
        <location evidence="1 8">Cell outer membrane</location>
        <topology evidence="1 8">Multi-pass membrane protein</topology>
    </subcellularLocation>
</comment>
<dbReference type="GO" id="GO:0009279">
    <property type="term" value="C:cell outer membrane"/>
    <property type="evidence" value="ECO:0007669"/>
    <property type="project" value="UniProtKB-SubCell"/>
</dbReference>
<organism evidence="13 14">
    <name type="scientific">Croceibacterium mercuriale</name>
    <dbReference type="NCBI Taxonomy" id="1572751"/>
    <lineage>
        <taxon>Bacteria</taxon>
        <taxon>Pseudomonadati</taxon>
        <taxon>Pseudomonadota</taxon>
        <taxon>Alphaproteobacteria</taxon>
        <taxon>Sphingomonadales</taxon>
        <taxon>Erythrobacteraceae</taxon>
        <taxon>Croceibacterium</taxon>
    </lineage>
</organism>
<dbReference type="EMBL" id="JTDN01000002">
    <property type="protein sequence ID" value="KHL24663.1"/>
    <property type="molecule type" value="Genomic_DNA"/>
</dbReference>
<dbReference type="PROSITE" id="PS52016">
    <property type="entry name" value="TONB_DEPENDENT_REC_3"/>
    <property type="match status" value="1"/>
</dbReference>
<dbReference type="OrthoDB" id="7051241at2"/>
<keyword evidence="2 8" id="KW-0813">Transport</keyword>
<feature type="chain" id="PRO_5002071393" evidence="10">
    <location>
        <begin position="26"/>
        <end position="1030"/>
    </location>
</feature>
<keyword evidence="3 8" id="KW-1134">Transmembrane beta strand</keyword>
<feature type="signal peptide" evidence="10">
    <location>
        <begin position="1"/>
        <end position="25"/>
    </location>
</feature>
<evidence type="ECO:0000256" key="1">
    <source>
        <dbReference type="ARBA" id="ARBA00004571"/>
    </source>
</evidence>
<evidence type="ECO:0000256" key="10">
    <source>
        <dbReference type="SAM" id="SignalP"/>
    </source>
</evidence>
<proteinExistence type="inferred from homology"/>
<evidence type="ECO:0000256" key="3">
    <source>
        <dbReference type="ARBA" id="ARBA00022452"/>
    </source>
</evidence>
<dbReference type="Pfam" id="PF07715">
    <property type="entry name" value="Plug"/>
    <property type="match status" value="1"/>
</dbReference>
<evidence type="ECO:0000256" key="8">
    <source>
        <dbReference type="PROSITE-ProRule" id="PRU01360"/>
    </source>
</evidence>
<dbReference type="InterPro" id="IPR037066">
    <property type="entry name" value="Plug_dom_sf"/>
</dbReference>
<dbReference type="InterPro" id="IPR012910">
    <property type="entry name" value="Plug_dom"/>
</dbReference>
<protein>
    <submittedName>
        <fullName evidence="13">TonB-dependent receptor</fullName>
    </submittedName>
</protein>
<keyword evidence="4 8" id="KW-0812">Transmembrane</keyword>
<evidence type="ECO:0000259" key="11">
    <source>
        <dbReference type="Pfam" id="PF00593"/>
    </source>
</evidence>
<evidence type="ECO:0000313" key="14">
    <source>
        <dbReference type="Proteomes" id="UP000030988"/>
    </source>
</evidence>
<keyword evidence="6 8" id="KW-0472">Membrane</keyword>
<dbReference type="RefSeq" id="WP_039097116.1">
    <property type="nucleotide sequence ID" value="NZ_JTDN01000002.1"/>
</dbReference>
<evidence type="ECO:0000256" key="5">
    <source>
        <dbReference type="ARBA" id="ARBA00023077"/>
    </source>
</evidence>
<name>A0A0B2BSY8_9SPHN</name>
<dbReference type="InterPro" id="IPR000531">
    <property type="entry name" value="Beta-barrel_TonB"/>
</dbReference>
<sequence length="1030" mass="107992">MRKLTRPKLLASTLLVGAFATPAFAQVAPQTTDNVAGTPNTASAQVTAQDITAPSGNDIIVTGSLIRNPNLLAANPVTVVGSDEIDLQQSTLAEELLRELPGVVPSIGSAVNNGNGGASFVDLRGLGANRNLVLLDGVRLAPGTLSGQFDLNNIPLALVQRVDVLTGGASTTYGADAITGVVNFITRTDFAGVDLSVTGGIPEAGDGKSFRADLTVGANFADNRGNAVLSVGYQSVDPVFQGDREISVNQIDSFTGAIGGSGTSVPSRFSGVNPTGADSFTDGPNVQAGSRQIGPNGAFNAGSGFVPFNFNPDNIFQVPFERFNAYAAANYEVSDSVEFYNRALFSKNSVSTIIAPSGAFGTPVSVSLNNPFLTAAQRTAFCAFDTNPAVGYSARFSAAECAAAATATGPGDPNYRQVDNVSVFRRATEVGPRVSEYTTTYFDYRAGVRGSITDDLQYDVFGSYGESDNLQTITGYTLNSRVAQSLLVTRAADGTAACQSDANGCVPVNWFGPEGSITPDMVDFLTGISTSQTSATQFQARGTISGGAGFGSPWAAEQVSFAVGGEYRKYTAASLSDSLSSSGDLGGAGGANPNVSGGYDVWEALGEVIVPLVSDRPGFRTLQLEGGVRYSDYRVAAPTSPTYSTTTWKVGGRWEPVYGVTIRGIFNRAVRAPNIDELFRPINTLLTNLSDDPCASLDDSGVSLGLPTPTGVLRAVCIAQGAPAETIGAIAVPTSGQANYTGGGSLTLQPETSDSWSVGTILQPDFLPGFSASVDYYNIVVKDAISEPTPGDVIAACFISDLSVSNPACTAIRRNSIDGSLSGDPSISPGLPISFSNTGRFETDGIDLVLNYTRDFGVVGLSLGFNGNWTNKNSFNADVTSPVSSLRDCVGLYSENCGSVNGSIQPTFSWTQRTTLTYDALDVSLLWRHLSGVDYELQDERAAYTGPVPTVGGGDYNFNRIPAYDYFDLSLRYQHGEHLTYTLTVANLLDEEPPLVGNNIGSTSQNSGNTFPSTYDPVGRRFLLGARLRF</sequence>
<evidence type="ECO:0000256" key="2">
    <source>
        <dbReference type="ARBA" id="ARBA00022448"/>
    </source>
</evidence>
<dbReference type="InterPro" id="IPR039426">
    <property type="entry name" value="TonB-dep_rcpt-like"/>
</dbReference>
<dbReference type="PANTHER" id="PTHR47234">
    <property type="match status" value="1"/>
</dbReference>
<comment type="caution">
    <text evidence="13">The sequence shown here is derived from an EMBL/GenBank/DDBJ whole genome shotgun (WGS) entry which is preliminary data.</text>
</comment>
<dbReference type="Gene3D" id="2.40.170.20">
    <property type="entry name" value="TonB-dependent receptor, beta-barrel domain"/>
    <property type="match status" value="1"/>
</dbReference>
<evidence type="ECO:0000256" key="9">
    <source>
        <dbReference type="RuleBase" id="RU003357"/>
    </source>
</evidence>
<dbReference type="Proteomes" id="UP000030988">
    <property type="component" value="Unassembled WGS sequence"/>
</dbReference>
<keyword evidence="5 9" id="KW-0798">TonB box</keyword>
<evidence type="ECO:0000313" key="13">
    <source>
        <dbReference type="EMBL" id="KHL24663.1"/>
    </source>
</evidence>
<keyword evidence="14" id="KW-1185">Reference proteome</keyword>
<feature type="domain" description="TonB-dependent receptor-like beta-barrel" evidence="11">
    <location>
        <begin position="438"/>
        <end position="988"/>
    </location>
</feature>
<comment type="similarity">
    <text evidence="8 9">Belongs to the TonB-dependent receptor family.</text>
</comment>
<dbReference type="InterPro" id="IPR036942">
    <property type="entry name" value="Beta-barrel_TonB_sf"/>
</dbReference>
<gene>
    <name evidence="13" type="ORF">PK98_11925</name>
</gene>
<evidence type="ECO:0000256" key="4">
    <source>
        <dbReference type="ARBA" id="ARBA00022692"/>
    </source>
</evidence>
<evidence type="ECO:0000256" key="6">
    <source>
        <dbReference type="ARBA" id="ARBA00023136"/>
    </source>
</evidence>